<keyword evidence="9" id="KW-0786">Thiamine pyrophosphate</keyword>
<reference evidence="11" key="1">
    <citation type="submission" date="2021-01" db="EMBL/GenBank/DDBJ databases">
        <authorList>
            <person name="Corre E."/>
            <person name="Pelletier E."/>
            <person name="Niang G."/>
            <person name="Scheremetjew M."/>
            <person name="Finn R."/>
            <person name="Kale V."/>
            <person name="Holt S."/>
            <person name="Cochrane G."/>
            <person name="Meng A."/>
            <person name="Brown T."/>
            <person name="Cohen L."/>
        </authorList>
    </citation>
    <scope>NUCLEOTIDE SEQUENCE</scope>
    <source>
        <strain evidence="11">CCMP622</strain>
    </source>
</reference>
<evidence type="ECO:0000256" key="2">
    <source>
        <dbReference type="ARBA" id="ARBA00004305"/>
    </source>
</evidence>
<proteinExistence type="inferred from homology"/>
<evidence type="ECO:0000256" key="6">
    <source>
        <dbReference type="ARBA" id="ARBA00022958"/>
    </source>
</evidence>
<dbReference type="CDD" id="cd02000">
    <property type="entry name" value="TPP_E1_PDC_ADC_BCADC"/>
    <property type="match status" value="1"/>
</dbReference>
<dbReference type="PANTHER" id="PTHR43380">
    <property type="entry name" value="2-OXOISOVALERATE DEHYDROGENASE SUBUNIT ALPHA, MITOCHONDRIAL"/>
    <property type="match status" value="1"/>
</dbReference>
<dbReference type="EC" id="1.2.4.4" evidence="9"/>
<comment type="cofactor">
    <cofactor evidence="1 9">
        <name>thiamine diphosphate</name>
        <dbReference type="ChEBI" id="CHEBI:58937"/>
    </cofactor>
</comment>
<dbReference type="Pfam" id="PF00676">
    <property type="entry name" value="E1_dh"/>
    <property type="match status" value="1"/>
</dbReference>
<feature type="domain" description="Dehydrogenase E1 component" evidence="10">
    <location>
        <begin position="102"/>
        <end position="394"/>
    </location>
</feature>
<dbReference type="InterPro" id="IPR050771">
    <property type="entry name" value="Alpha-ketoacid_DH_E1_comp"/>
</dbReference>
<dbReference type="AlphaFoldDB" id="A0A7S2TF22"/>
<dbReference type="InterPro" id="IPR001017">
    <property type="entry name" value="DH_E1"/>
</dbReference>
<comment type="subcellular location">
    <subcellularLocation>
        <location evidence="2">Mitochondrion matrix</location>
    </subcellularLocation>
</comment>
<dbReference type="GO" id="GO:0046872">
    <property type="term" value="F:metal ion binding"/>
    <property type="evidence" value="ECO:0007669"/>
    <property type="project" value="UniProtKB-KW"/>
</dbReference>
<evidence type="ECO:0000313" key="11">
    <source>
        <dbReference type="EMBL" id="CAD9745518.1"/>
    </source>
</evidence>
<protein>
    <recommendedName>
        <fullName evidence="9">2-oxoisovalerate dehydrogenase subunit alpha</fullName>
        <ecNumber evidence="9">1.2.4.4</ecNumber>
    </recommendedName>
    <alternativeName>
        <fullName evidence="9">Branched-chain alpha-keto acid dehydrogenase E1 component alpha chain</fullName>
    </alternativeName>
</protein>
<comment type="catalytic activity">
    <reaction evidence="9">
        <text>N(6)-[(R)-lipoyl]-L-lysyl-[protein] + 3-methyl-2-oxobutanoate + H(+) = N(6)-[(R)-S(8)-2-methylpropanoyldihydrolipoyl]-L-lysyl-[protein] + CO2</text>
        <dbReference type="Rhea" id="RHEA:13457"/>
        <dbReference type="Rhea" id="RHEA-COMP:10474"/>
        <dbReference type="Rhea" id="RHEA-COMP:10497"/>
        <dbReference type="ChEBI" id="CHEBI:11851"/>
        <dbReference type="ChEBI" id="CHEBI:15378"/>
        <dbReference type="ChEBI" id="CHEBI:16526"/>
        <dbReference type="ChEBI" id="CHEBI:83099"/>
        <dbReference type="ChEBI" id="CHEBI:83142"/>
        <dbReference type="EC" id="1.2.4.4"/>
    </reaction>
</comment>
<evidence type="ECO:0000256" key="1">
    <source>
        <dbReference type="ARBA" id="ARBA00001964"/>
    </source>
</evidence>
<dbReference type="GO" id="GO:0003863">
    <property type="term" value="F:branched-chain 2-oxo acid dehydrogenase activity"/>
    <property type="evidence" value="ECO:0007669"/>
    <property type="project" value="UniProtKB-EC"/>
</dbReference>
<dbReference type="Gene3D" id="3.40.50.970">
    <property type="match status" value="1"/>
</dbReference>
<dbReference type="InterPro" id="IPR029061">
    <property type="entry name" value="THDP-binding"/>
</dbReference>
<dbReference type="GO" id="GO:0005759">
    <property type="term" value="C:mitochondrial matrix"/>
    <property type="evidence" value="ECO:0007669"/>
    <property type="project" value="UniProtKB-SubCell"/>
</dbReference>
<sequence>MSAPVQAMLRRALCAARARVRRFSGVSTQASSVSKVATEQKAAAFVPGEYVHELQPVDPSEDPKIPSYRVMDEEGRVANAKLRHELSLDQLLEMYQIMGQIATIDQIFTQAQRHGRISFHMQNAGEEGLQVGSAAALEPQDHVFAQYRELGVFLWRGFSMQQVAHQCFSNVHDLGKGRQMPMHFGSHALNLHTISSPLTTQLPQAAGTAFALKQRGEDACVACYFGDGAASEGDFHAALNFAATLECPVIFFCRNNGWAISTPVHEQFRGDGILSRAKGYGMYGYRVDGNDMLAVYEATKEAREYAVEQKKPVLLEAMSYRRSHHSSSDDSSTYRPKDELEWWQNNNNPIDRVRMHLEARGAWDSDKEAAMRQSMKKQVVACLNEAERAPKPPIVDLFTDVYKEMPPRLKEQKAALEEHLAKYPEAYNLGKYAKE</sequence>
<comment type="similarity">
    <text evidence="3 9">Belongs to the BCKDHA family.</text>
</comment>
<gene>
    <name evidence="11" type="ORF">LSP00402_LOCUS839</name>
</gene>
<dbReference type="GO" id="GO:0009083">
    <property type="term" value="P:branched-chain amino acid catabolic process"/>
    <property type="evidence" value="ECO:0007669"/>
    <property type="project" value="TreeGrafter"/>
</dbReference>
<keyword evidence="7 9" id="KW-0560">Oxidoreductase</keyword>
<dbReference type="PANTHER" id="PTHR43380:SF1">
    <property type="entry name" value="2-OXOISOVALERATE DEHYDROGENASE SUBUNIT ALPHA, MITOCHONDRIAL"/>
    <property type="match status" value="1"/>
</dbReference>
<evidence type="ECO:0000256" key="7">
    <source>
        <dbReference type="ARBA" id="ARBA00023002"/>
    </source>
</evidence>
<accession>A0A7S2TF22</accession>
<evidence type="ECO:0000256" key="3">
    <source>
        <dbReference type="ARBA" id="ARBA00008646"/>
    </source>
</evidence>
<dbReference type="FunFam" id="3.40.50.970:FF:000015">
    <property type="entry name" value="2-oxoisovalerate dehydrogenase subunit alpha"/>
    <property type="match status" value="1"/>
</dbReference>
<keyword evidence="5" id="KW-0809">Transit peptide</keyword>
<evidence type="ECO:0000256" key="8">
    <source>
        <dbReference type="ARBA" id="ARBA00023128"/>
    </source>
</evidence>
<evidence type="ECO:0000256" key="5">
    <source>
        <dbReference type="ARBA" id="ARBA00022946"/>
    </source>
</evidence>
<dbReference type="EMBL" id="HBHP01001305">
    <property type="protein sequence ID" value="CAD9745518.1"/>
    <property type="molecule type" value="Transcribed_RNA"/>
</dbReference>
<keyword evidence="8" id="KW-0496">Mitochondrion</keyword>
<keyword evidence="6" id="KW-0630">Potassium</keyword>
<evidence type="ECO:0000256" key="4">
    <source>
        <dbReference type="ARBA" id="ARBA00022723"/>
    </source>
</evidence>
<dbReference type="SUPFAM" id="SSF52518">
    <property type="entry name" value="Thiamin diphosphate-binding fold (THDP-binding)"/>
    <property type="match status" value="1"/>
</dbReference>
<organism evidence="11">
    <name type="scientific">Lotharella oceanica</name>
    <dbReference type="NCBI Taxonomy" id="641309"/>
    <lineage>
        <taxon>Eukaryota</taxon>
        <taxon>Sar</taxon>
        <taxon>Rhizaria</taxon>
        <taxon>Cercozoa</taxon>
        <taxon>Chlorarachniophyceae</taxon>
        <taxon>Lotharella</taxon>
    </lineage>
</organism>
<evidence type="ECO:0000259" key="10">
    <source>
        <dbReference type="Pfam" id="PF00676"/>
    </source>
</evidence>
<comment type="function">
    <text evidence="9">The branched-chain alpha-keto dehydrogenase complex catalyzes the overall conversion of alpha-keto acids to acyl-CoA and CO(2). It contains multiple copies of three enzymatic components: branched-chain alpha-keto acid decarboxylase (E1), lipoamide acyltransferase (E2) and lipoamide dehydrogenase (E3).</text>
</comment>
<evidence type="ECO:0000256" key="9">
    <source>
        <dbReference type="RuleBase" id="RU365014"/>
    </source>
</evidence>
<name>A0A7S2TF22_9EUKA</name>
<keyword evidence="4" id="KW-0479">Metal-binding</keyword>